<evidence type="ECO:0000256" key="1">
    <source>
        <dbReference type="SAM" id="MobiDB-lite"/>
    </source>
</evidence>
<organism evidence="2 3">
    <name type="scientific">Prorocentrum cordatum</name>
    <dbReference type="NCBI Taxonomy" id="2364126"/>
    <lineage>
        <taxon>Eukaryota</taxon>
        <taxon>Sar</taxon>
        <taxon>Alveolata</taxon>
        <taxon>Dinophyceae</taxon>
        <taxon>Prorocentrales</taxon>
        <taxon>Prorocentraceae</taxon>
        <taxon>Prorocentrum</taxon>
    </lineage>
</organism>
<evidence type="ECO:0000313" key="3">
    <source>
        <dbReference type="Proteomes" id="UP001189429"/>
    </source>
</evidence>
<feature type="non-terminal residue" evidence="2">
    <location>
        <position position="377"/>
    </location>
</feature>
<keyword evidence="3" id="KW-1185">Reference proteome</keyword>
<dbReference type="EMBL" id="CAUYUJ010019355">
    <property type="protein sequence ID" value="CAK0890450.1"/>
    <property type="molecule type" value="Genomic_DNA"/>
</dbReference>
<protein>
    <submittedName>
        <fullName evidence="2">Uncharacterized protein</fullName>
    </submittedName>
</protein>
<reference evidence="2" key="1">
    <citation type="submission" date="2023-10" db="EMBL/GenBank/DDBJ databases">
        <authorList>
            <person name="Chen Y."/>
            <person name="Shah S."/>
            <person name="Dougan E. K."/>
            <person name="Thang M."/>
            <person name="Chan C."/>
        </authorList>
    </citation>
    <scope>NUCLEOTIDE SEQUENCE [LARGE SCALE GENOMIC DNA]</scope>
</reference>
<feature type="compositionally biased region" description="Basic and acidic residues" evidence="1">
    <location>
        <begin position="329"/>
        <end position="351"/>
    </location>
</feature>
<proteinExistence type="predicted"/>
<feature type="region of interest" description="Disordered" evidence="1">
    <location>
        <begin position="328"/>
        <end position="377"/>
    </location>
</feature>
<gene>
    <name evidence="2" type="ORF">PCOR1329_LOCUS70695</name>
</gene>
<dbReference type="Proteomes" id="UP001189429">
    <property type="component" value="Unassembled WGS sequence"/>
</dbReference>
<sequence length="377" mass="39430">MHQVLWSFVEAGVKDTQAEARVRRVAGDGSGRPKLANKIWAHAIGEAVNENAFDWMMHCAPEAAGPWTGAKKPGAQDLAALRAFGSGQTVQGPFSQTAAAQMAPPEVGWVAAPGPVGGGGGASGLRAPFAPGDAVKLGMEANVLRATLTELQSRSTTDVCWTWHFWERIHAVDCSQGLHPDLRRQLQCHGYVGAGTKSPPGPSLPRELESLLACPASSHGSGLAGGPQWSWAPPIAARQEDSRWNLSLLPDPKRAAPEIYRAMRGARAAGARGWLSQEVRGQRRAAVWTDLWSVMRAKDKVGAAAMLAVRPPGSSADLAPTWLVTEATARGEAERQRGERVAASGKRDGRGAGRGGGFSGSVDQAAGGRGRGGDGGG</sequence>
<name>A0ABN9WUJ2_9DINO</name>
<evidence type="ECO:0000313" key="2">
    <source>
        <dbReference type="EMBL" id="CAK0890450.1"/>
    </source>
</evidence>
<accession>A0ABN9WUJ2</accession>
<comment type="caution">
    <text evidence="2">The sequence shown here is derived from an EMBL/GenBank/DDBJ whole genome shotgun (WGS) entry which is preliminary data.</text>
</comment>
<feature type="compositionally biased region" description="Gly residues" evidence="1">
    <location>
        <begin position="367"/>
        <end position="377"/>
    </location>
</feature>